<evidence type="ECO:0000313" key="2">
    <source>
        <dbReference type="EMBL" id="KAA8578612.1"/>
    </source>
</evidence>
<dbReference type="Proteomes" id="UP000327493">
    <property type="component" value="Unassembled WGS sequence"/>
</dbReference>
<reference evidence="2 3" key="1">
    <citation type="submission" date="2019-08" db="EMBL/GenBank/DDBJ databases">
        <title>A chromosome-level genome assembly, high-density linkage maps, and genome scans reveal the genomic architecture of hybrid incompatibilities underlying speciation via character displacement in darters (Percidae: Etheostominae).</title>
        <authorList>
            <person name="Moran R.L."/>
            <person name="Catchen J.M."/>
            <person name="Fuller R.C."/>
        </authorList>
    </citation>
    <scope>NUCLEOTIDE SEQUENCE [LARGE SCALE GENOMIC DNA]</scope>
    <source>
        <strain evidence="2">EspeVRDwgs_2016</strain>
        <tissue evidence="2">Muscle</tissue>
    </source>
</reference>
<proteinExistence type="predicted"/>
<sequence length="90" mass="9822">MSFCATGQEQHPCSSNSSPGRLPLYLKEDSSEVFRTCKDELEAIQDGAVALVAVVNEEEVPAGVPFETHHVSIVLEDQVVMSPDLGLIHW</sequence>
<protein>
    <submittedName>
        <fullName evidence="2">Uncharacterized protein</fullName>
    </submittedName>
</protein>
<gene>
    <name evidence="2" type="ORF">FQN60_006091</name>
</gene>
<name>A0A5J5CA84_9PERO</name>
<keyword evidence="3" id="KW-1185">Reference proteome</keyword>
<dbReference type="AlphaFoldDB" id="A0A5J5CA84"/>
<evidence type="ECO:0000313" key="3">
    <source>
        <dbReference type="Proteomes" id="UP000327493"/>
    </source>
</evidence>
<feature type="region of interest" description="Disordered" evidence="1">
    <location>
        <begin position="1"/>
        <end position="21"/>
    </location>
</feature>
<evidence type="ECO:0000256" key="1">
    <source>
        <dbReference type="SAM" id="MobiDB-lite"/>
    </source>
</evidence>
<feature type="compositionally biased region" description="Polar residues" evidence="1">
    <location>
        <begin position="1"/>
        <end position="19"/>
    </location>
</feature>
<accession>A0A5J5CA84</accession>
<dbReference type="EMBL" id="VOFY01000385">
    <property type="protein sequence ID" value="KAA8578612.1"/>
    <property type="molecule type" value="Genomic_DNA"/>
</dbReference>
<comment type="caution">
    <text evidence="2">The sequence shown here is derived from an EMBL/GenBank/DDBJ whole genome shotgun (WGS) entry which is preliminary data.</text>
</comment>
<organism evidence="2 3">
    <name type="scientific">Etheostoma spectabile</name>
    <name type="common">orangethroat darter</name>
    <dbReference type="NCBI Taxonomy" id="54343"/>
    <lineage>
        <taxon>Eukaryota</taxon>
        <taxon>Metazoa</taxon>
        <taxon>Chordata</taxon>
        <taxon>Craniata</taxon>
        <taxon>Vertebrata</taxon>
        <taxon>Euteleostomi</taxon>
        <taxon>Actinopterygii</taxon>
        <taxon>Neopterygii</taxon>
        <taxon>Teleostei</taxon>
        <taxon>Neoteleostei</taxon>
        <taxon>Acanthomorphata</taxon>
        <taxon>Eupercaria</taxon>
        <taxon>Perciformes</taxon>
        <taxon>Percoidei</taxon>
        <taxon>Percidae</taxon>
        <taxon>Etheostomatinae</taxon>
        <taxon>Etheostoma</taxon>
    </lineage>
</organism>